<dbReference type="SMART" id="SM00652">
    <property type="entry name" value="eIF1a"/>
    <property type="match status" value="1"/>
</dbReference>
<dbReference type="Pfam" id="PF01176">
    <property type="entry name" value="eIF-1a"/>
    <property type="match status" value="1"/>
</dbReference>
<dbReference type="NCBIfam" id="TIGR00523">
    <property type="entry name" value="eIF-1A"/>
    <property type="match status" value="1"/>
</dbReference>
<evidence type="ECO:0000256" key="6">
    <source>
        <dbReference type="ARBA" id="ARBA00067293"/>
    </source>
</evidence>
<evidence type="ECO:0000256" key="5">
    <source>
        <dbReference type="ARBA" id="ARBA00032507"/>
    </source>
</evidence>
<evidence type="ECO:0000313" key="12">
    <source>
        <dbReference type="Proteomes" id="UP000683417"/>
    </source>
</evidence>
<feature type="region of interest" description="Disordered" evidence="9">
    <location>
        <begin position="115"/>
        <end position="155"/>
    </location>
</feature>
<comment type="caution">
    <text evidence="11">The sequence shown here is derived from an EMBL/GenBank/DDBJ whole genome shotgun (WGS) entry which is preliminary data.</text>
</comment>
<dbReference type="Proteomes" id="UP000683417">
    <property type="component" value="Unassembled WGS sequence"/>
</dbReference>
<evidence type="ECO:0000256" key="4">
    <source>
        <dbReference type="ARBA" id="ARBA00025502"/>
    </source>
</evidence>
<dbReference type="PROSITE" id="PS50832">
    <property type="entry name" value="S1_IF1_TYPE"/>
    <property type="match status" value="1"/>
</dbReference>
<keyword evidence="3 7" id="KW-0648">Protein biosynthesis</keyword>
<proteinExistence type="inferred from homology"/>
<dbReference type="HAMAP" id="MF_00216">
    <property type="entry name" value="aIF_1A"/>
    <property type="match status" value="1"/>
</dbReference>
<dbReference type="PANTHER" id="PTHR21668">
    <property type="entry name" value="EIF-1A"/>
    <property type="match status" value="1"/>
</dbReference>
<feature type="compositionally biased region" description="Basic and acidic residues" evidence="9">
    <location>
        <begin position="146"/>
        <end position="155"/>
    </location>
</feature>
<organism evidence="11 12">
    <name type="scientific">Blumeria graminis f. sp. triticale</name>
    <dbReference type="NCBI Taxonomy" id="1689686"/>
    <lineage>
        <taxon>Eukaryota</taxon>
        <taxon>Fungi</taxon>
        <taxon>Dikarya</taxon>
        <taxon>Ascomycota</taxon>
        <taxon>Pezizomycotina</taxon>
        <taxon>Leotiomycetes</taxon>
        <taxon>Erysiphales</taxon>
        <taxon>Erysiphaceae</taxon>
        <taxon>Blumeria</taxon>
    </lineage>
</organism>
<evidence type="ECO:0000256" key="3">
    <source>
        <dbReference type="ARBA" id="ARBA00022917"/>
    </source>
</evidence>
<evidence type="ECO:0000256" key="9">
    <source>
        <dbReference type="SAM" id="MobiDB-lite"/>
    </source>
</evidence>
<dbReference type="EMBL" id="CAJHIT010000007">
    <property type="protein sequence ID" value="CAD6503200.1"/>
    <property type="molecule type" value="Genomic_DNA"/>
</dbReference>
<sequence>MMPKNKGKGGKNRRRGKNENDKEKRELIFKEEGQEYAQVLKMLGNGRLEAFCFDSSRRMAHIRGKLRKKIWINQGDIILISLREYQDEKGDVIVKYSADEARSLKAYGELPEGAKINETDTYGQEGDGDCNFEFDEERSESEDDEQNKMVDIDDI</sequence>
<dbReference type="InterPro" id="IPR001253">
    <property type="entry name" value="TIF_eIF-1A"/>
</dbReference>
<gene>
    <name evidence="11" type="ORF">BGTH12_LOCUS4558</name>
</gene>
<accession>A0A9W4D220</accession>
<dbReference type="InterPro" id="IPR006196">
    <property type="entry name" value="RNA-binding_domain_S1_IF1"/>
</dbReference>
<evidence type="ECO:0000256" key="1">
    <source>
        <dbReference type="ARBA" id="ARBA00007392"/>
    </source>
</evidence>
<evidence type="ECO:0000313" key="11">
    <source>
        <dbReference type="EMBL" id="CAD6503200.1"/>
    </source>
</evidence>
<feature type="domain" description="S1-like" evidence="10">
    <location>
        <begin position="23"/>
        <end position="97"/>
    </location>
</feature>
<feature type="compositionally biased region" description="Basic residues" evidence="9">
    <location>
        <begin position="1"/>
        <end position="16"/>
    </location>
</feature>
<dbReference type="GO" id="GO:0003725">
    <property type="term" value="F:double-stranded RNA binding"/>
    <property type="evidence" value="ECO:0007669"/>
    <property type="project" value="UniProtKB-ARBA"/>
</dbReference>
<dbReference type="FunFam" id="2.40.50.140:FF:000071">
    <property type="entry name" value="Eukaryotic translation initiation factor 1A"/>
    <property type="match status" value="1"/>
</dbReference>
<protein>
    <recommendedName>
        <fullName evidence="6">Eukaryotic translation initiation factor 1A</fullName>
    </recommendedName>
    <alternativeName>
        <fullName evidence="5">Eukaryotic translation initiation factor 4C</fullName>
    </alternativeName>
</protein>
<dbReference type="GO" id="GO:0003743">
    <property type="term" value="F:translation initiation factor activity"/>
    <property type="evidence" value="ECO:0007669"/>
    <property type="project" value="UniProtKB-UniRule"/>
</dbReference>
<feature type="region of interest" description="Disordered" evidence="9">
    <location>
        <begin position="1"/>
        <end position="26"/>
    </location>
</feature>
<comment type="function">
    <text evidence="4">Seems to be required for maximal rate of protein biosynthesis. Enhances ribosome dissociation into subunits and stabilizes the binding of the initiator Met-tRNA(I) to 40 S ribosomal subunits.</text>
</comment>
<comment type="similarity">
    <text evidence="1 8">Belongs to the eIF-1A family.</text>
</comment>
<feature type="compositionally biased region" description="Basic and acidic residues" evidence="9">
    <location>
        <begin position="17"/>
        <end position="26"/>
    </location>
</feature>
<dbReference type="CDD" id="cd05793">
    <property type="entry name" value="S1_IF1A"/>
    <property type="match status" value="1"/>
</dbReference>
<reference evidence="11" key="1">
    <citation type="submission" date="2020-10" db="EMBL/GenBank/DDBJ databases">
        <authorList>
            <person name="Muller C M."/>
        </authorList>
    </citation>
    <scope>NUCLEOTIDE SEQUENCE</scope>
    <source>
        <strain evidence="11">THUN-12</strain>
    </source>
</reference>
<feature type="compositionally biased region" description="Acidic residues" evidence="9">
    <location>
        <begin position="126"/>
        <end position="145"/>
    </location>
</feature>
<evidence type="ECO:0000259" key="10">
    <source>
        <dbReference type="PROSITE" id="PS50832"/>
    </source>
</evidence>
<name>A0A9W4D220_BLUGR</name>
<evidence type="ECO:0000256" key="7">
    <source>
        <dbReference type="PROSITE-ProRule" id="PRU00181"/>
    </source>
</evidence>
<keyword evidence="2 7" id="KW-0396">Initiation factor</keyword>
<evidence type="ECO:0000256" key="2">
    <source>
        <dbReference type="ARBA" id="ARBA00022540"/>
    </source>
</evidence>
<dbReference type="AlphaFoldDB" id="A0A9W4D220"/>
<evidence type="ECO:0000256" key="8">
    <source>
        <dbReference type="RuleBase" id="RU004364"/>
    </source>
</evidence>